<dbReference type="AlphaFoldDB" id="A0AB37VYS7"/>
<evidence type="ECO:0000313" key="2">
    <source>
        <dbReference type="Proteomes" id="UP000289562"/>
    </source>
</evidence>
<dbReference type="EMBL" id="PJVH01000002">
    <property type="protein sequence ID" value="RXU92289.1"/>
    <property type="molecule type" value="Genomic_DNA"/>
</dbReference>
<sequence length="74" mass="8746">MFTFPFLPFLFFYHNKKNGAATKILSQSLILNKRCGRDSLSVVIRHISFTASFLRKNRFIRKIPRIHLLHVDLD</sequence>
<reference evidence="1 2" key="1">
    <citation type="submission" date="2017-12" db="EMBL/GenBank/DDBJ databases">
        <title>A pool of 800 enterococci isolated from chicken carcass rinse samples from New Zealand.</title>
        <authorList>
            <person name="Zhang J."/>
            <person name="Rogers L."/>
            <person name="Midwinter A."/>
            <person name="French N."/>
        </authorList>
    </citation>
    <scope>NUCLEOTIDE SEQUENCE [LARGE SCALE GENOMIC DNA]</scope>
    <source>
        <strain evidence="1 2">EN697</strain>
    </source>
</reference>
<comment type="caution">
    <text evidence="1">The sequence shown here is derived from an EMBL/GenBank/DDBJ whole genome shotgun (WGS) entry which is preliminary data.</text>
</comment>
<gene>
    <name evidence="1" type="ORF">CYQ77_01215</name>
</gene>
<organism evidence="1 2">
    <name type="scientific">Enterococcus faecium</name>
    <name type="common">Streptococcus faecium</name>
    <dbReference type="NCBI Taxonomy" id="1352"/>
    <lineage>
        <taxon>Bacteria</taxon>
        <taxon>Bacillati</taxon>
        <taxon>Bacillota</taxon>
        <taxon>Bacilli</taxon>
        <taxon>Lactobacillales</taxon>
        <taxon>Enterococcaceae</taxon>
        <taxon>Enterococcus</taxon>
    </lineage>
</organism>
<proteinExistence type="predicted"/>
<evidence type="ECO:0000313" key="1">
    <source>
        <dbReference type="EMBL" id="RXU92289.1"/>
    </source>
</evidence>
<accession>A0AB37VYS7</accession>
<dbReference type="Proteomes" id="UP000289562">
    <property type="component" value="Unassembled WGS sequence"/>
</dbReference>
<name>A0AB37VYS7_ENTFC</name>
<protein>
    <submittedName>
        <fullName evidence="1">Uncharacterized protein</fullName>
    </submittedName>
</protein>